<proteinExistence type="predicted"/>
<sequence>MISPTASTVRRRRLLRRSDWEYSKKKSSKKRCNQGFHLQEVTSDLERRRNHLGYSFAKQVFCLGDYLQTEVLTVRKGNSWHAICIHFLVT</sequence>
<dbReference type="Proteomes" id="UP001055879">
    <property type="component" value="Linkage Group LG05"/>
</dbReference>
<name>A0ACB9C330_ARCLA</name>
<reference evidence="1 2" key="2">
    <citation type="journal article" date="2022" name="Mol. Ecol. Resour.">
        <title>The genomes of chicory, endive, great burdock and yacon provide insights into Asteraceae paleo-polyploidization history and plant inulin production.</title>
        <authorList>
            <person name="Fan W."/>
            <person name="Wang S."/>
            <person name="Wang H."/>
            <person name="Wang A."/>
            <person name="Jiang F."/>
            <person name="Liu H."/>
            <person name="Zhao H."/>
            <person name="Xu D."/>
            <person name="Zhang Y."/>
        </authorList>
    </citation>
    <scope>NUCLEOTIDE SEQUENCE [LARGE SCALE GENOMIC DNA]</scope>
    <source>
        <strain evidence="2">cv. Niubang</strain>
    </source>
</reference>
<protein>
    <submittedName>
        <fullName evidence="1">Uncharacterized protein</fullName>
    </submittedName>
</protein>
<gene>
    <name evidence="1" type="ORF">L6452_17264</name>
</gene>
<evidence type="ECO:0000313" key="1">
    <source>
        <dbReference type="EMBL" id="KAI3728625.1"/>
    </source>
</evidence>
<keyword evidence="2" id="KW-1185">Reference proteome</keyword>
<comment type="caution">
    <text evidence="1">The sequence shown here is derived from an EMBL/GenBank/DDBJ whole genome shotgun (WGS) entry which is preliminary data.</text>
</comment>
<accession>A0ACB9C330</accession>
<reference evidence="2" key="1">
    <citation type="journal article" date="2022" name="Mol. Ecol. Resour.">
        <title>The genomes of chicory, endive, great burdock and yacon provide insights into Asteraceae palaeo-polyploidization history and plant inulin production.</title>
        <authorList>
            <person name="Fan W."/>
            <person name="Wang S."/>
            <person name="Wang H."/>
            <person name="Wang A."/>
            <person name="Jiang F."/>
            <person name="Liu H."/>
            <person name="Zhao H."/>
            <person name="Xu D."/>
            <person name="Zhang Y."/>
        </authorList>
    </citation>
    <scope>NUCLEOTIDE SEQUENCE [LARGE SCALE GENOMIC DNA]</scope>
    <source>
        <strain evidence="2">cv. Niubang</strain>
    </source>
</reference>
<dbReference type="EMBL" id="CM042051">
    <property type="protein sequence ID" value="KAI3728625.1"/>
    <property type="molecule type" value="Genomic_DNA"/>
</dbReference>
<evidence type="ECO:0000313" key="2">
    <source>
        <dbReference type="Proteomes" id="UP001055879"/>
    </source>
</evidence>
<organism evidence="1 2">
    <name type="scientific">Arctium lappa</name>
    <name type="common">Greater burdock</name>
    <name type="synonym">Lappa major</name>
    <dbReference type="NCBI Taxonomy" id="4217"/>
    <lineage>
        <taxon>Eukaryota</taxon>
        <taxon>Viridiplantae</taxon>
        <taxon>Streptophyta</taxon>
        <taxon>Embryophyta</taxon>
        <taxon>Tracheophyta</taxon>
        <taxon>Spermatophyta</taxon>
        <taxon>Magnoliopsida</taxon>
        <taxon>eudicotyledons</taxon>
        <taxon>Gunneridae</taxon>
        <taxon>Pentapetalae</taxon>
        <taxon>asterids</taxon>
        <taxon>campanulids</taxon>
        <taxon>Asterales</taxon>
        <taxon>Asteraceae</taxon>
        <taxon>Carduoideae</taxon>
        <taxon>Cardueae</taxon>
        <taxon>Arctiinae</taxon>
        <taxon>Arctium</taxon>
    </lineage>
</organism>